<evidence type="ECO:0000256" key="2">
    <source>
        <dbReference type="ARBA" id="ARBA00007613"/>
    </source>
</evidence>
<keyword evidence="10" id="KW-1185">Reference proteome</keyword>
<dbReference type="GO" id="GO:1990281">
    <property type="term" value="C:efflux pump complex"/>
    <property type="evidence" value="ECO:0007669"/>
    <property type="project" value="TreeGrafter"/>
</dbReference>
<dbReference type="GO" id="GO:0015288">
    <property type="term" value="F:porin activity"/>
    <property type="evidence" value="ECO:0007669"/>
    <property type="project" value="TreeGrafter"/>
</dbReference>
<name>A0A8H9GQN9_9DEIO</name>
<keyword evidence="8" id="KW-0732">Signal</keyword>
<feature type="chain" id="PRO_5034348473" description="Outer membrane efflux protein" evidence="8">
    <location>
        <begin position="22"/>
        <end position="453"/>
    </location>
</feature>
<evidence type="ECO:0000256" key="3">
    <source>
        <dbReference type="ARBA" id="ARBA00022448"/>
    </source>
</evidence>
<reference evidence="10" key="1">
    <citation type="journal article" date="2019" name="Int. J. Syst. Evol. Microbiol.">
        <title>The Global Catalogue of Microorganisms (GCM) 10K type strain sequencing project: providing services to taxonomists for standard genome sequencing and annotation.</title>
        <authorList>
            <consortium name="The Broad Institute Genomics Platform"/>
            <consortium name="The Broad Institute Genome Sequencing Center for Infectious Disease"/>
            <person name="Wu L."/>
            <person name="Ma J."/>
        </authorList>
    </citation>
    <scope>NUCLEOTIDE SEQUENCE [LARGE SCALE GENOMIC DNA]</scope>
    <source>
        <strain evidence="10">JCM 31047</strain>
    </source>
</reference>
<keyword evidence="7" id="KW-0998">Cell outer membrane</keyword>
<dbReference type="Proteomes" id="UP000600547">
    <property type="component" value="Unassembled WGS sequence"/>
</dbReference>
<sequence length="453" mass="45691">MRRPPPPRLLTLALLLGAAQAQITPPDLTLEQAYAQLAQAPDVTRAALSVQVAQQNLQAARAALGLTVSVSGSASYAGPTTATASDGTGAAVSGSLSGTAGANVSLGLLPWSSAQSSLRASERSLALAQANLRDANLSTRLNVAQAYFSAALATQDITLAGRTLELRQRQLAVAQAQQAAGNATAETVLSAQSAVQAAQNSLTQAQASLDSARRTLDATLGRALGGVTFSARPDETLTLPDLSALVARARATSSDVISAQNALASAQESLEADQRDARLPDLTASVGYGGGTAGTLSATLNLRQGTLGSSYSLPLGDRAGGSASGNRLTASVSGSYVVYSPAQQATLSAAQAGVTQAGLSLTVAGQNAELDVRSRFVTVQTNLGAVQTRAAQVQSAQLAVRTAQARLDAGTGTADDLAAAQLSLAQAERDLLSARITAQLSLTQLLNAAGGPQ</sequence>
<dbReference type="EMBL" id="BMQG01000007">
    <property type="protein sequence ID" value="GGM46911.1"/>
    <property type="molecule type" value="Genomic_DNA"/>
</dbReference>
<evidence type="ECO:0000256" key="7">
    <source>
        <dbReference type="ARBA" id="ARBA00023237"/>
    </source>
</evidence>
<organism evidence="9 10">
    <name type="scientific">Deinococcus arenae</name>
    <dbReference type="NCBI Taxonomy" id="1452751"/>
    <lineage>
        <taxon>Bacteria</taxon>
        <taxon>Thermotogati</taxon>
        <taxon>Deinococcota</taxon>
        <taxon>Deinococci</taxon>
        <taxon>Deinococcales</taxon>
        <taxon>Deinococcaceae</taxon>
        <taxon>Deinococcus</taxon>
    </lineage>
</organism>
<dbReference type="Gene3D" id="1.20.1600.10">
    <property type="entry name" value="Outer membrane efflux proteins (OEP)"/>
    <property type="match status" value="1"/>
</dbReference>
<comment type="subcellular location">
    <subcellularLocation>
        <location evidence="1">Cell outer membrane</location>
    </subcellularLocation>
</comment>
<accession>A0A8H9GQN9</accession>
<dbReference type="GO" id="GO:0009279">
    <property type="term" value="C:cell outer membrane"/>
    <property type="evidence" value="ECO:0007669"/>
    <property type="project" value="UniProtKB-SubCell"/>
</dbReference>
<protein>
    <recommendedName>
        <fullName evidence="11">Outer membrane efflux protein</fullName>
    </recommendedName>
</protein>
<evidence type="ECO:0000313" key="9">
    <source>
        <dbReference type="EMBL" id="GGM46911.1"/>
    </source>
</evidence>
<gene>
    <name evidence="9" type="ORF">GCM10008956_23850</name>
</gene>
<dbReference type="GO" id="GO:0015562">
    <property type="term" value="F:efflux transmembrane transporter activity"/>
    <property type="evidence" value="ECO:0007669"/>
    <property type="project" value="InterPro"/>
</dbReference>
<dbReference type="PANTHER" id="PTHR30026:SF20">
    <property type="entry name" value="OUTER MEMBRANE PROTEIN TOLC"/>
    <property type="match status" value="1"/>
</dbReference>
<proteinExistence type="inferred from homology"/>
<dbReference type="SUPFAM" id="SSF56954">
    <property type="entry name" value="Outer membrane efflux proteins (OEP)"/>
    <property type="match status" value="1"/>
</dbReference>
<evidence type="ECO:0008006" key="11">
    <source>
        <dbReference type="Google" id="ProtNLM"/>
    </source>
</evidence>
<comment type="caution">
    <text evidence="9">The sequence shown here is derived from an EMBL/GenBank/DDBJ whole genome shotgun (WGS) entry which is preliminary data.</text>
</comment>
<feature type="signal peptide" evidence="8">
    <location>
        <begin position="1"/>
        <end position="21"/>
    </location>
</feature>
<dbReference type="Pfam" id="PF02321">
    <property type="entry name" value="OEP"/>
    <property type="match status" value="1"/>
</dbReference>
<dbReference type="InterPro" id="IPR051906">
    <property type="entry name" value="TolC-like"/>
</dbReference>
<dbReference type="AlphaFoldDB" id="A0A8H9GQN9"/>
<keyword evidence="3" id="KW-0813">Transport</keyword>
<evidence type="ECO:0000256" key="1">
    <source>
        <dbReference type="ARBA" id="ARBA00004442"/>
    </source>
</evidence>
<evidence type="ECO:0000256" key="5">
    <source>
        <dbReference type="ARBA" id="ARBA00022692"/>
    </source>
</evidence>
<comment type="similarity">
    <text evidence="2">Belongs to the outer membrane factor (OMF) (TC 1.B.17) family.</text>
</comment>
<evidence type="ECO:0000256" key="6">
    <source>
        <dbReference type="ARBA" id="ARBA00023136"/>
    </source>
</evidence>
<keyword evidence="4" id="KW-1134">Transmembrane beta strand</keyword>
<dbReference type="RefSeq" id="WP_110828851.1">
    <property type="nucleotide sequence ID" value="NZ_BMQG01000007.1"/>
</dbReference>
<evidence type="ECO:0000256" key="8">
    <source>
        <dbReference type="SAM" id="SignalP"/>
    </source>
</evidence>
<evidence type="ECO:0000256" key="4">
    <source>
        <dbReference type="ARBA" id="ARBA00022452"/>
    </source>
</evidence>
<keyword evidence="6" id="KW-0472">Membrane</keyword>
<evidence type="ECO:0000313" key="10">
    <source>
        <dbReference type="Proteomes" id="UP000600547"/>
    </source>
</evidence>
<dbReference type="PANTHER" id="PTHR30026">
    <property type="entry name" value="OUTER MEMBRANE PROTEIN TOLC"/>
    <property type="match status" value="1"/>
</dbReference>
<dbReference type="InterPro" id="IPR003423">
    <property type="entry name" value="OMP_efflux"/>
</dbReference>
<keyword evidence="5" id="KW-0812">Transmembrane</keyword>